<protein>
    <recommendedName>
        <fullName evidence="4">Relaxation protein</fullName>
    </recommendedName>
</protein>
<evidence type="ECO:0008006" key="4">
    <source>
        <dbReference type="Google" id="ProtNLM"/>
    </source>
</evidence>
<organism evidence="2 3">
    <name type="scientific">Xanthomonas albilineans (strain GPE PC73 / CFBP 7063)</name>
    <dbReference type="NCBI Taxonomy" id="380358"/>
    <lineage>
        <taxon>Bacteria</taxon>
        <taxon>Pseudomonadati</taxon>
        <taxon>Pseudomonadota</taxon>
        <taxon>Gammaproteobacteria</taxon>
        <taxon>Lysobacterales</taxon>
        <taxon>Lysobacteraceae</taxon>
        <taxon>Xanthomonas</taxon>
    </lineage>
</organism>
<dbReference type="AlphaFoldDB" id="D2U8M8"/>
<feature type="transmembrane region" description="Helical" evidence="1">
    <location>
        <begin position="103"/>
        <end position="123"/>
    </location>
</feature>
<keyword evidence="1" id="KW-1133">Transmembrane helix</keyword>
<proteinExistence type="predicted"/>
<evidence type="ECO:0000313" key="3">
    <source>
        <dbReference type="Proteomes" id="UP000001890"/>
    </source>
</evidence>
<sequence>MHDDEQADLDVHIAAMIKRFDARCDLIEHRLGALAEQLPSQVQEHLVRWLQSASGQLESVTRAGLEPPLAEARDRVQGITTAADQTVRALQLTRRDMISIVRWVWIGGGVSLMCALVALVGTYKMLYGDYATRYDALRAQLTYLEAINRSDIVPCGDGRLCVNIDEKAPKVGDKKQYRLVKPRP</sequence>
<dbReference type="GeneID" id="70780653"/>
<keyword evidence="3" id="KW-1185">Reference proteome</keyword>
<keyword evidence="1" id="KW-0472">Membrane</keyword>
<name>D2U8M8_XANAP</name>
<keyword evidence="1" id="KW-0812">Transmembrane</keyword>
<reference evidence="2 3" key="1">
    <citation type="journal article" date="2009" name="BMC Genomics">
        <title>The complete genome sequence of Xanthomonas albilineans provides new insights into the reductive genome evolution of the xylem-limited Xanthomonadaceae.</title>
        <authorList>
            <person name="Pieretti I."/>
            <person name="Royer M."/>
            <person name="Barbe V."/>
            <person name="Carrere S."/>
            <person name="Koebnik R."/>
            <person name="Cociancich S."/>
            <person name="Couloux A."/>
            <person name="Darrasse A."/>
            <person name="Gouzy J."/>
            <person name="Jacques M.A."/>
            <person name="Lauber E."/>
            <person name="Manceau C."/>
            <person name="Mangenot S."/>
            <person name="Poussier S."/>
            <person name="Segurens B."/>
            <person name="Szurek B."/>
            <person name="Verdier V."/>
            <person name="Arlat M."/>
            <person name="Rott P."/>
        </authorList>
    </citation>
    <scope>NUCLEOTIDE SEQUENCE [LARGE SCALE GENOMIC DNA]</scope>
    <source>
        <strain evidence="3">GPE PC73 / CFBP 7063</strain>
    </source>
</reference>
<dbReference type="RefSeq" id="WP_012916355.1">
    <property type="nucleotide sequence ID" value="NC_013722.1"/>
</dbReference>
<dbReference type="EMBL" id="FP565176">
    <property type="protein sequence ID" value="CBA16354.1"/>
    <property type="molecule type" value="Genomic_DNA"/>
</dbReference>
<accession>D2U8M8</accession>
<evidence type="ECO:0000256" key="1">
    <source>
        <dbReference type="SAM" id="Phobius"/>
    </source>
</evidence>
<dbReference type="Proteomes" id="UP000001890">
    <property type="component" value="Chromosome"/>
</dbReference>
<dbReference type="KEGG" id="xal:XALC_1864"/>
<gene>
    <name evidence="2" type="ordered locus">XALc_1864</name>
</gene>
<evidence type="ECO:0000313" key="2">
    <source>
        <dbReference type="EMBL" id="CBA16354.1"/>
    </source>
</evidence>
<dbReference type="STRING" id="380358.XALC_1864"/>